<dbReference type="Gene3D" id="1.10.260.40">
    <property type="entry name" value="lambda repressor-like DNA-binding domains"/>
    <property type="match status" value="1"/>
</dbReference>
<dbReference type="PROSITE" id="PS50943">
    <property type="entry name" value="HTH_CROC1"/>
    <property type="match status" value="1"/>
</dbReference>
<proteinExistence type="predicted"/>
<name>A0A226HMQ6_9FLAO</name>
<feature type="domain" description="HTH cro/C1-type" evidence="2">
    <location>
        <begin position="18"/>
        <end position="72"/>
    </location>
</feature>
<dbReference type="GO" id="GO:0003677">
    <property type="term" value="F:DNA binding"/>
    <property type="evidence" value="ECO:0007669"/>
    <property type="project" value="UniProtKB-KW"/>
</dbReference>
<gene>
    <name evidence="3" type="ORF">B0A66_02455</name>
</gene>
<comment type="caution">
    <text evidence="3">The sequence shown here is derived from an EMBL/GenBank/DDBJ whole genome shotgun (WGS) entry which is preliminary data.</text>
</comment>
<dbReference type="Pfam" id="PF01381">
    <property type="entry name" value="HTH_3"/>
    <property type="match status" value="1"/>
</dbReference>
<evidence type="ECO:0000259" key="2">
    <source>
        <dbReference type="PROSITE" id="PS50943"/>
    </source>
</evidence>
<dbReference type="GO" id="GO:0005829">
    <property type="term" value="C:cytosol"/>
    <property type="evidence" value="ECO:0007669"/>
    <property type="project" value="TreeGrafter"/>
</dbReference>
<keyword evidence="4" id="KW-1185">Reference proteome</keyword>
<dbReference type="InterPro" id="IPR001387">
    <property type="entry name" value="Cro/C1-type_HTH"/>
</dbReference>
<dbReference type="InterPro" id="IPR010982">
    <property type="entry name" value="Lambda_DNA-bd_dom_sf"/>
</dbReference>
<dbReference type="SUPFAM" id="SSF47413">
    <property type="entry name" value="lambda repressor-like DNA-binding domains"/>
    <property type="match status" value="1"/>
</dbReference>
<dbReference type="SMART" id="SM00530">
    <property type="entry name" value="HTH_XRE"/>
    <property type="match status" value="1"/>
</dbReference>
<dbReference type="RefSeq" id="WP_089048264.1">
    <property type="nucleotide sequence ID" value="NZ_FXTV01000007.1"/>
</dbReference>
<dbReference type="PANTHER" id="PTHR46797">
    <property type="entry name" value="HTH-TYPE TRANSCRIPTIONAL REGULATOR"/>
    <property type="match status" value="1"/>
</dbReference>
<dbReference type="OrthoDB" id="680346at2"/>
<keyword evidence="1" id="KW-0238">DNA-binding</keyword>
<dbReference type="InterPro" id="IPR050807">
    <property type="entry name" value="TransReg_Diox_bact_type"/>
</dbReference>
<dbReference type="GO" id="GO:0003700">
    <property type="term" value="F:DNA-binding transcription factor activity"/>
    <property type="evidence" value="ECO:0007669"/>
    <property type="project" value="TreeGrafter"/>
</dbReference>
<reference evidence="3 4" key="1">
    <citation type="submission" date="2016-11" db="EMBL/GenBank/DDBJ databases">
        <title>Whole genomes of Flavobacteriaceae.</title>
        <authorList>
            <person name="Stine C."/>
            <person name="Li C."/>
            <person name="Tadesse D."/>
        </authorList>
    </citation>
    <scope>NUCLEOTIDE SEQUENCE [LARGE SCALE GENOMIC DNA]</scope>
    <source>
        <strain evidence="3 4">DSM 18292</strain>
    </source>
</reference>
<accession>A0A226HMQ6</accession>
<sequence>MINDDSREVFLKLFGDNLKKYRKNKKFSYRKLAQHCDLDFSYISKIEKGEVNVTLETILELMKGLDLPAKEFFDFDFDLDRLNVVK</sequence>
<protein>
    <submittedName>
        <fullName evidence="3">Transcriptional regulator</fullName>
    </submittedName>
</protein>
<dbReference type="AlphaFoldDB" id="A0A226HMQ6"/>
<dbReference type="CDD" id="cd00093">
    <property type="entry name" value="HTH_XRE"/>
    <property type="match status" value="1"/>
</dbReference>
<evidence type="ECO:0000313" key="3">
    <source>
        <dbReference type="EMBL" id="OXA95547.1"/>
    </source>
</evidence>
<dbReference type="EMBL" id="MUGW01000005">
    <property type="protein sequence ID" value="OXA95547.1"/>
    <property type="molecule type" value="Genomic_DNA"/>
</dbReference>
<evidence type="ECO:0000313" key="4">
    <source>
        <dbReference type="Proteomes" id="UP000198345"/>
    </source>
</evidence>
<evidence type="ECO:0000256" key="1">
    <source>
        <dbReference type="ARBA" id="ARBA00023125"/>
    </source>
</evidence>
<organism evidence="3 4">
    <name type="scientific">Flavobacterium hercynium</name>
    <dbReference type="NCBI Taxonomy" id="387094"/>
    <lineage>
        <taxon>Bacteria</taxon>
        <taxon>Pseudomonadati</taxon>
        <taxon>Bacteroidota</taxon>
        <taxon>Flavobacteriia</taxon>
        <taxon>Flavobacteriales</taxon>
        <taxon>Flavobacteriaceae</taxon>
        <taxon>Flavobacterium</taxon>
    </lineage>
</organism>
<dbReference type="Proteomes" id="UP000198345">
    <property type="component" value="Unassembled WGS sequence"/>
</dbReference>
<dbReference type="PANTHER" id="PTHR46797:SF1">
    <property type="entry name" value="METHYLPHOSPHONATE SYNTHASE"/>
    <property type="match status" value="1"/>
</dbReference>